<sequence>MCEVRVLPVSEFCHFPVDLIQTLNSIRELFSGIAKKERVPLILGCGHSSCENCILMYCYMNRPIVCDVCKKESPLPA</sequence>
<dbReference type="InterPro" id="IPR013083">
    <property type="entry name" value="Znf_RING/FYVE/PHD"/>
</dbReference>
<dbReference type="SUPFAM" id="SSF57850">
    <property type="entry name" value="RING/U-box"/>
    <property type="match status" value="1"/>
</dbReference>
<accession>A0A6H5HMP4</accession>
<dbReference type="Proteomes" id="UP000479000">
    <property type="component" value="Unassembled WGS sequence"/>
</dbReference>
<dbReference type="Gene3D" id="3.30.40.10">
    <property type="entry name" value="Zinc/RING finger domain, C3HC4 (zinc finger)"/>
    <property type="match status" value="1"/>
</dbReference>
<dbReference type="OrthoDB" id="5800423at2759"/>
<dbReference type="EMBL" id="CADCXU010033054">
    <property type="protein sequence ID" value="CAB0018628.1"/>
    <property type="molecule type" value="Genomic_DNA"/>
</dbReference>
<proteinExistence type="predicted"/>
<gene>
    <name evidence="1" type="ORF">NTEN_LOCUS22440</name>
</gene>
<keyword evidence="2" id="KW-1185">Reference proteome</keyword>
<dbReference type="AlphaFoldDB" id="A0A6H5HMP4"/>
<feature type="non-terminal residue" evidence="1">
    <location>
        <position position="77"/>
    </location>
</feature>
<name>A0A6H5HMP4_9HEMI</name>
<reference evidence="1 2" key="1">
    <citation type="submission" date="2020-02" db="EMBL/GenBank/DDBJ databases">
        <authorList>
            <person name="Ferguson B K."/>
        </authorList>
    </citation>
    <scope>NUCLEOTIDE SEQUENCE [LARGE SCALE GENOMIC DNA]</scope>
</reference>
<evidence type="ECO:0000313" key="2">
    <source>
        <dbReference type="Proteomes" id="UP000479000"/>
    </source>
</evidence>
<organism evidence="1 2">
    <name type="scientific">Nesidiocoris tenuis</name>
    <dbReference type="NCBI Taxonomy" id="355587"/>
    <lineage>
        <taxon>Eukaryota</taxon>
        <taxon>Metazoa</taxon>
        <taxon>Ecdysozoa</taxon>
        <taxon>Arthropoda</taxon>
        <taxon>Hexapoda</taxon>
        <taxon>Insecta</taxon>
        <taxon>Pterygota</taxon>
        <taxon>Neoptera</taxon>
        <taxon>Paraneoptera</taxon>
        <taxon>Hemiptera</taxon>
        <taxon>Heteroptera</taxon>
        <taxon>Panheteroptera</taxon>
        <taxon>Cimicomorpha</taxon>
        <taxon>Miridae</taxon>
        <taxon>Dicyphina</taxon>
        <taxon>Nesidiocoris</taxon>
    </lineage>
</organism>
<protein>
    <submittedName>
        <fullName evidence="1">Uncharacterized protein</fullName>
    </submittedName>
</protein>
<evidence type="ECO:0000313" key="1">
    <source>
        <dbReference type="EMBL" id="CAB0018628.1"/>
    </source>
</evidence>